<accession>A0ABQ5CKT3</accession>
<reference evidence="1" key="1">
    <citation type="journal article" date="2022" name="Int. J. Mol. Sci.">
        <title>Draft Genome of Tanacetum Coccineum: Genomic Comparison of Closely Related Tanacetum-Family Plants.</title>
        <authorList>
            <person name="Yamashiro T."/>
            <person name="Shiraishi A."/>
            <person name="Nakayama K."/>
            <person name="Satake H."/>
        </authorList>
    </citation>
    <scope>NUCLEOTIDE SEQUENCE</scope>
</reference>
<comment type="caution">
    <text evidence="1">The sequence shown here is derived from an EMBL/GenBank/DDBJ whole genome shotgun (WGS) entry which is preliminary data.</text>
</comment>
<dbReference type="EMBL" id="BQNB010014297">
    <property type="protein sequence ID" value="GJT26491.1"/>
    <property type="molecule type" value="Genomic_DNA"/>
</dbReference>
<reference evidence="1" key="2">
    <citation type="submission" date="2022-01" db="EMBL/GenBank/DDBJ databases">
        <authorList>
            <person name="Yamashiro T."/>
            <person name="Shiraishi A."/>
            <person name="Satake H."/>
            <person name="Nakayama K."/>
        </authorList>
    </citation>
    <scope>NUCLEOTIDE SEQUENCE</scope>
</reference>
<name>A0ABQ5CKT3_9ASTR</name>
<proteinExistence type="predicted"/>
<dbReference type="Proteomes" id="UP001151760">
    <property type="component" value="Unassembled WGS sequence"/>
</dbReference>
<keyword evidence="2" id="KW-1185">Reference proteome</keyword>
<sequence>MVRATEATILTLELEEQYALRECTYKDFLNCQPLTFKGTEGVVVLSQWFEKMESVFHISNCAVESQVKFATYTFIGNALTWWNSHMKTVTQDVAYEYDSGKRSVISTQDDRVKFEGHHVFLAHVSTKEIEDKSGEKRLEDVPIVRDFPEVFPEDLSGFHRLDKWKIQIDLVHCEHCSYEHLIDWLPSEMKIVGSNCKSYPDRAL</sequence>
<evidence type="ECO:0000313" key="1">
    <source>
        <dbReference type="EMBL" id="GJT26491.1"/>
    </source>
</evidence>
<gene>
    <name evidence="1" type="ORF">Tco_0906766</name>
</gene>
<evidence type="ECO:0008006" key="3">
    <source>
        <dbReference type="Google" id="ProtNLM"/>
    </source>
</evidence>
<organism evidence="1 2">
    <name type="scientific">Tanacetum coccineum</name>
    <dbReference type="NCBI Taxonomy" id="301880"/>
    <lineage>
        <taxon>Eukaryota</taxon>
        <taxon>Viridiplantae</taxon>
        <taxon>Streptophyta</taxon>
        <taxon>Embryophyta</taxon>
        <taxon>Tracheophyta</taxon>
        <taxon>Spermatophyta</taxon>
        <taxon>Magnoliopsida</taxon>
        <taxon>eudicotyledons</taxon>
        <taxon>Gunneridae</taxon>
        <taxon>Pentapetalae</taxon>
        <taxon>asterids</taxon>
        <taxon>campanulids</taxon>
        <taxon>Asterales</taxon>
        <taxon>Asteraceae</taxon>
        <taxon>Asteroideae</taxon>
        <taxon>Anthemideae</taxon>
        <taxon>Anthemidinae</taxon>
        <taxon>Tanacetum</taxon>
    </lineage>
</organism>
<evidence type="ECO:0000313" key="2">
    <source>
        <dbReference type="Proteomes" id="UP001151760"/>
    </source>
</evidence>
<protein>
    <recommendedName>
        <fullName evidence="3">Retrotransposon gag domain-containing protein</fullName>
    </recommendedName>
</protein>